<dbReference type="Gene3D" id="2.30.29.30">
    <property type="entry name" value="Pleckstrin-homology domain (PH domain)/Phosphotyrosine-binding domain (PTB)"/>
    <property type="match status" value="1"/>
</dbReference>
<evidence type="ECO:0000313" key="1">
    <source>
        <dbReference type="EMBL" id="KAA0193562.1"/>
    </source>
</evidence>
<name>A0A8E0VM48_9TREM</name>
<dbReference type="AlphaFoldDB" id="A0A8E0VM48"/>
<proteinExistence type="predicted"/>
<organism evidence="1 2">
    <name type="scientific">Fasciolopsis buskii</name>
    <dbReference type="NCBI Taxonomy" id="27845"/>
    <lineage>
        <taxon>Eukaryota</taxon>
        <taxon>Metazoa</taxon>
        <taxon>Spiralia</taxon>
        <taxon>Lophotrochozoa</taxon>
        <taxon>Platyhelminthes</taxon>
        <taxon>Trematoda</taxon>
        <taxon>Digenea</taxon>
        <taxon>Plagiorchiida</taxon>
        <taxon>Echinostomata</taxon>
        <taxon>Echinostomatoidea</taxon>
        <taxon>Fasciolidae</taxon>
        <taxon>Fasciolopsis</taxon>
    </lineage>
</organism>
<gene>
    <name evidence="1" type="ORF">FBUS_07261</name>
</gene>
<feature type="non-terminal residue" evidence="1">
    <location>
        <position position="1"/>
    </location>
</feature>
<comment type="caution">
    <text evidence="1">The sequence shown here is derived from an EMBL/GenBank/DDBJ whole genome shotgun (WGS) entry which is preliminary data.</text>
</comment>
<accession>A0A8E0VM48</accession>
<dbReference type="OrthoDB" id="10479230at2759"/>
<keyword evidence="2" id="KW-1185">Reference proteome</keyword>
<reference evidence="1" key="1">
    <citation type="submission" date="2019-05" db="EMBL/GenBank/DDBJ databases">
        <title>Annotation for the trematode Fasciolopsis buski.</title>
        <authorList>
            <person name="Choi Y.-J."/>
        </authorList>
    </citation>
    <scope>NUCLEOTIDE SEQUENCE</scope>
    <source>
        <strain evidence="1">HT</strain>
        <tissue evidence="1">Whole worm</tissue>
    </source>
</reference>
<dbReference type="EMBL" id="LUCM01004957">
    <property type="protein sequence ID" value="KAA0193562.1"/>
    <property type="molecule type" value="Genomic_DNA"/>
</dbReference>
<dbReference type="InterPro" id="IPR011993">
    <property type="entry name" value="PH-like_dom_sf"/>
</dbReference>
<dbReference type="Proteomes" id="UP000728185">
    <property type="component" value="Unassembled WGS sequence"/>
</dbReference>
<protein>
    <submittedName>
        <fullName evidence="1">Uncharacterized protein</fullName>
    </submittedName>
</protein>
<sequence>PVFEDPRGLYISTVYSRYAVLHVKSFTVPPSCAPLRTSEAVGLLHRQKCFATKRYDLKIVRKWGNYELIVLDSRQRREVERFPVRYLRSPKTISCGRNQLSNLFMFTVEAHSFGNNTPVSHELHIFKVSRSLTETNQHDDFRHRKAFELREHYMIHGS</sequence>
<evidence type="ECO:0000313" key="2">
    <source>
        <dbReference type="Proteomes" id="UP000728185"/>
    </source>
</evidence>